<gene>
    <name evidence="2" type="ORF">GCM10009639_46010</name>
</gene>
<accession>A0ABN1YCN2</accession>
<feature type="region of interest" description="Disordered" evidence="1">
    <location>
        <begin position="37"/>
        <end position="58"/>
    </location>
</feature>
<proteinExistence type="predicted"/>
<evidence type="ECO:0000256" key="1">
    <source>
        <dbReference type="SAM" id="MobiDB-lite"/>
    </source>
</evidence>
<name>A0ABN1YCN2_9ACTN</name>
<sequence>MAAPVSAPGGRGALRIADRVYARIAARAAREALTDAWHGRTARGGPPKVSVTGPTTPGAPVTVRVSVDLPFPADLTTLARAVRDRITTDTRTLTGTRVSEVTVIIERLLPEPTR</sequence>
<keyword evidence="3" id="KW-1185">Reference proteome</keyword>
<evidence type="ECO:0000313" key="2">
    <source>
        <dbReference type="EMBL" id="GAA1402517.1"/>
    </source>
</evidence>
<dbReference type="EMBL" id="BAAAKJ010000250">
    <property type="protein sequence ID" value="GAA1402517.1"/>
    <property type="molecule type" value="Genomic_DNA"/>
</dbReference>
<organism evidence="2 3">
    <name type="scientific">Kitasatospora putterlickiae</name>
    <dbReference type="NCBI Taxonomy" id="221725"/>
    <lineage>
        <taxon>Bacteria</taxon>
        <taxon>Bacillati</taxon>
        <taxon>Actinomycetota</taxon>
        <taxon>Actinomycetes</taxon>
        <taxon>Kitasatosporales</taxon>
        <taxon>Streptomycetaceae</taxon>
        <taxon>Kitasatospora</taxon>
    </lineage>
</organism>
<evidence type="ECO:0008006" key="4">
    <source>
        <dbReference type="Google" id="ProtNLM"/>
    </source>
</evidence>
<comment type="caution">
    <text evidence="2">The sequence shown here is derived from an EMBL/GenBank/DDBJ whole genome shotgun (WGS) entry which is preliminary data.</text>
</comment>
<protein>
    <recommendedName>
        <fullName evidence="4">Asp23/Gls24 family envelope stress response protein</fullName>
    </recommendedName>
</protein>
<dbReference type="Proteomes" id="UP001499863">
    <property type="component" value="Unassembled WGS sequence"/>
</dbReference>
<evidence type="ECO:0000313" key="3">
    <source>
        <dbReference type="Proteomes" id="UP001499863"/>
    </source>
</evidence>
<reference evidence="2 3" key="1">
    <citation type="journal article" date="2019" name="Int. J. Syst. Evol. Microbiol.">
        <title>The Global Catalogue of Microorganisms (GCM) 10K type strain sequencing project: providing services to taxonomists for standard genome sequencing and annotation.</title>
        <authorList>
            <consortium name="The Broad Institute Genomics Platform"/>
            <consortium name="The Broad Institute Genome Sequencing Center for Infectious Disease"/>
            <person name="Wu L."/>
            <person name="Ma J."/>
        </authorList>
    </citation>
    <scope>NUCLEOTIDE SEQUENCE [LARGE SCALE GENOMIC DNA]</scope>
    <source>
        <strain evidence="2 3">JCM 12393</strain>
    </source>
</reference>
<feature type="compositionally biased region" description="Low complexity" evidence="1">
    <location>
        <begin position="49"/>
        <end position="58"/>
    </location>
</feature>